<dbReference type="VEuPathDB" id="FungiDB:PPTG_07264"/>
<feature type="region of interest" description="Disordered" evidence="1">
    <location>
        <begin position="119"/>
        <end position="156"/>
    </location>
</feature>
<dbReference type="EMBL" id="KI680376">
    <property type="protein sequence ID" value="ETL90110.1"/>
    <property type="molecule type" value="Genomic_DNA"/>
</dbReference>
<accession>W2L0J3</accession>
<proteinExistence type="predicted"/>
<protein>
    <recommendedName>
        <fullName evidence="3">PiggyBac transposable element-derived protein 4 C-terminal zinc-ribbon domain-containing protein</fullName>
    </recommendedName>
</protein>
<name>W2L0J3_PHYNI</name>
<dbReference type="Proteomes" id="UP000054423">
    <property type="component" value="Unassembled WGS sequence"/>
</dbReference>
<reference evidence="2" key="1">
    <citation type="submission" date="2013-11" db="EMBL/GenBank/DDBJ databases">
        <title>The Genome Sequence of Phytophthora parasitica CHvinca01.</title>
        <authorList>
            <consortium name="The Broad Institute Genomics Platform"/>
            <person name="Russ C."/>
            <person name="Tyler B."/>
            <person name="Panabieres F."/>
            <person name="Shan W."/>
            <person name="Tripathy S."/>
            <person name="Grunwald N."/>
            <person name="Machado M."/>
            <person name="Johnson C.S."/>
            <person name="Arredondo F."/>
            <person name="Hong C."/>
            <person name="Coffey M."/>
            <person name="Young S.K."/>
            <person name="Zeng Q."/>
            <person name="Gargeya S."/>
            <person name="Fitzgerald M."/>
            <person name="Abouelleil A."/>
            <person name="Alvarado L."/>
            <person name="Chapman S.B."/>
            <person name="Gainer-Dewar J."/>
            <person name="Goldberg J."/>
            <person name="Griggs A."/>
            <person name="Gujja S."/>
            <person name="Hansen M."/>
            <person name="Howarth C."/>
            <person name="Imamovic A."/>
            <person name="Ireland A."/>
            <person name="Larimer J."/>
            <person name="McCowan C."/>
            <person name="Murphy C."/>
            <person name="Pearson M."/>
            <person name="Poon T.W."/>
            <person name="Priest M."/>
            <person name="Roberts A."/>
            <person name="Saif S."/>
            <person name="Shea T."/>
            <person name="Sykes S."/>
            <person name="Wortman J."/>
            <person name="Nusbaum C."/>
            <person name="Birren B."/>
        </authorList>
    </citation>
    <scope>NUCLEOTIDE SEQUENCE [LARGE SCALE GENOMIC DNA]</scope>
    <source>
        <strain evidence="2">CHvinca01</strain>
    </source>
</reference>
<evidence type="ECO:0000256" key="1">
    <source>
        <dbReference type="SAM" id="MobiDB-lite"/>
    </source>
</evidence>
<gene>
    <name evidence="2" type="ORF">L917_11074</name>
</gene>
<evidence type="ECO:0000313" key="2">
    <source>
        <dbReference type="EMBL" id="ETL90110.1"/>
    </source>
</evidence>
<evidence type="ECO:0008006" key="3">
    <source>
        <dbReference type="Google" id="ProtNLM"/>
    </source>
</evidence>
<dbReference type="AlphaFoldDB" id="W2L0J3"/>
<dbReference type="OrthoDB" id="105549at2759"/>
<sequence length="156" mass="17904">MYEGNRFGVQTSVTPERLERLVPAVGSGSTHVVQQLQRFRNQDTQNKRYRAACKVCSALKEGKRAKTSTYYCSECRNDGPIFLCLRPHRKVRGVAVTCWDIWHRDWKNGCLIPPELAGRIRHRKPQRSPSEERAAGERTPTPVKKRRTGGMPDQEQ</sequence>
<organism evidence="2">
    <name type="scientific">Phytophthora nicotianae</name>
    <name type="common">Potato buckeye rot agent</name>
    <name type="synonym">Phytophthora parasitica</name>
    <dbReference type="NCBI Taxonomy" id="4792"/>
    <lineage>
        <taxon>Eukaryota</taxon>
        <taxon>Sar</taxon>
        <taxon>Stramenopiles</taxon>
        <taxon>Oomycota</taxon>
        <taxon>Peronosporomycetes</taxon>
        <taxon>Peronosporales</taxon>
        <taxon>Peronosporaceae</taxon>
        <taxon>Phytophthora</taxon>
    </lineage>
</organism>